<feature type="domain" description="Glycosyl transferase family 1" evidence="1">
    <location>
        <begin position="213"/>
        <end position="360"/>
    </location>
</feature>
<dbReference type="SUPFAM" id="SSF53756">
    <property type="entry name" value="UDP-Glycosyltransferase/glycogen phosphorylase"/>
    <property type="match status" value="1"/>
</dbReference>
<dbReference type="AlphaFoldDB" id="A0AA41DED0"/>
<evidence type="ECO:0000259" key="1">
    <source>
        <dbReference type="Pfam" id="PF00534"/>
    </source>
</evidence>
<proteinExistence type="predicted"/>
<dbReference type="PANTHER" id="PTHR46401">
    <property type="entry name" value="GLYCOSYLTRANSFERASE WBBK-RELATED"/>
    <property type="match status" value="1"/>
</dbReference>
<evidence type="ECO:0000313" key="3">
    <source>
        <dbReference type="Proteomes" id="UP000704529"/>
    </source>
</evidence>
<accession>A0AA41DED0</accession>
<evidence type="ECO:0000313" key="2">
    <source>
        <dbReference type="EMBL" id="MBN3556990.1"/>
    </source>
</evidence>
<dbReference type="Pfam" id="PF00534">
    <property type="entry name" value="Glycos_transf_1"/>
    <property type="match status" value="1"/>
</dbReference>
<dbReference type="InterPro" id="IPR001296">
    <property type="entry name" value="Glyco_trans_1"/>
</dbReference>
<dbReference type="GO" id="GO:0016757">
    <property type="term" value="F:glycosyltransferase activity"/>
    <property type="evidence" value="ECO:0007669"/>
    <property type="project" value="InterPro"/>
</dbReference>
<dbReference type="Proteomes" id="UP000704529">
    <property type="component" value="Unassembled WGS sequence"/>
</dbReference>
<protein>
    <submittedName>
        <fullName evidence="2">Glycosyltransferase</fullName>
    </submittedName>
</protein>
<reference evidence="2" key="1">
    <citation type="submission" date="2021-01" db="EMBL/GenBank/DDBJ databases">
        <title>Genome Sequencing of Type Strains.</title>
        <authorList>
            <person name="Lemaire J.F."/>
            <person name="Inderbitzin P."/>
            <person name="Collins S.B."/>
            <person name="Wespe N."/>
            <person name="Knight-Connoni V."/>
        </authorList>
    </citation>
    <scope>NUCLEOTIDE SEQUENCE</scope>
    <source>
        <strain evidence="2">DSM 14562</strain>
    </source>
</reference>
<gene>
    <name evidence="2" type="ORF">JYA60_01915</name>
</gene>
<dbReference type="Gene3D" id="3.40.50.2000">
    <property type="entry name" value="Glycogen Phosphorylase B"/>
    <property type="match status" value="2"/>
</dbReference>
<organism evidence="2 3">
    <name type="scientific">Sphingomonas yabuuchiae</name>
    <dbReference type="NCBI Taxonomy" id="172044"/>
    <lineage>
        <taxon>Bacteria</taxon>
        <taxon>Pseudomonadati</taxon>
        <taxon>Pseudomonadota</taxon>
        <taxon>Alphaproteobacteria</taxon>
        <taxon>Sphingomonadales</taxon>
        <taxon>Sphingomonadaceae</taxon>
        <taxon>Sphingomonas</taxon>
    </lineage>
</organism>
<dbReference type="PANTHER" id="PTHR46401:SF8">
    <property type="entry name" value="BLL6006 PROTEIN"/>
    <property type="match status" value="1"/>
</dbReference>
<sequence length="382" mass="42345">MMAQSEGGPAERRGQEGSLDYPKHIVIYAPNVGAGGGLVLLRGLLASAWPVSQVTAILDQRGRASLEDRDQSIEVHWAEPSLRGRWRMEKLLRDLTRSGCTVLCFHNLPPVLASPAQLFCYIQNAYVIDLIATNRLPWRLRVRIMLEKLIARRFRHRIDRYMVQTRTMADAVRGWYGPGAPPVDILPFVGSNMPSSVRVDPPAVEAVKSRMRPDASWDFIYVSDGSFHKNHRCLFSAWNMLADRGLYPSLAVTLHPDRDVALCGYLAELVAKGLRITDLGQISHGQVLAAYGRSSAMIFPSTMESFGLPLIEAQAADLPILAPERDYVRDVCVPVETFDPESARSIMLAVERFMGGANTREPLLSAQAFVMTLCNLAASDKA</sequence>
<comment type="caution">
    <text evidence="2">The sequence shown here is derived from an EMBL/GenBank/DDBJ whole genome shotgun (WGS) entry which is preliminary data.</text>
</comment>
<name>A0AA41DED0_9SPHN</name>
<dbReference type="EMBL" id="JAFHKU010000096">
    <property type="protein sequence ID" value="MBN3556990.1"/>
    <property type="molecule type" value="Genomic_DNA"/>
</dbReference>
<dbReference type="RefSeq" id="WP_184106690.1">
    <property type="nucleotide sequence ID" value="NZ_JACHNX010000028.1"/>
</dbReference>